<dbReference type="SMART" id="SM00850">
    <property type="entry name" value="LytTR"/>
    <property type="match status" value="1"/>
</dbReference>
<dbReference type="Proteomes" id="UP001595616">
    <property type="component" value="Unassembled WGS sequence"/>
</dbReference>
<evidence type="ECO:0000259" key="1">
    <source>
        <dbReference type="PROSITE" id="PS50930"/>
    </source>
</evidence>
<evidence type="ECO:0000313" key="2">
    <source>
        <dbReference type="EMBL" id="MFC3813143.1"/>
    </source>
</evidence>
<dbReference type="Gene3D" id="2.40.50.1020">
    <property type="entry name" value="LytTr DNA-binding domain"/>
    <property type="match status" value="1"/>
</dbReference>
<dbReference type="PANTHER" id="PTHR37299">
    <property type="entry name" value="TRANSCRIPTIONAL REGULATOR-RELATED"/>
    <property type="match status" value="1"/>
</dbReference>
<organism evidence="2 3">
    <name type="scientific">Lacihabitans lacunae</name>
    <dbReference type="NCBI Taxonomy" id="1028214"/>
    <lineage>
        <taxon>Bacteria</taxon>
        <taxon>Pseudomonadati</taxon>
        <taxon>Bacteroidota</taxon>
        <taxon>Cytophagia</taxon>
        <taxon>Cytophagales</taxon>
        <taxon>Leadbetterellaceae</taxon>
        <taxon>Lacihabitans</taxon>
    </lineage>
</organism>
<dbReference type="PROSITE" id="PS50930">
    <property type="entry name" value="HTH_LYTTR"/>
    <property type="match status" value="1"/>
</dbReference>
<comment type="caution">
    <text evidence="2">The sequence shown here is derived from an EMBL/GenBank/DDBJ whole genome shotgun (WGS) entry which is preliminary data.</text>
</comment>
<dbReference type="InterPro" id="IPR046947">
    <property type="entry name" value="LytR-like"/>
</dbReference>
<sequence>MNPKIHLVGKKNVLPQNVIYLKAEANYSEVFFTNGESIIISKTLKQMETRFSQFAFFRAHKSYLINLSHVKDYKTKCESKIKLSNDVEIELSRRKRNDFLSVIKEDKSPKLIKTA</sequence>
<reference evidence="3" key="1">
    <citation type="journal article" date="2019" name="Int. J. Syst. Evol. Microbiol.">
        <title>The Global Catalogue of Microorganisms (GCM) 10K type strain sequencing project: providing services to taxonomists for standard genome sequencing and annotation.</title>
        <authorList>
            <consortium name="The Broad Institute Genomics Platform"/>
            <consortium name="The Broad Institute Genome Sequencing Center for Infectious Disease"/>
            <person name="Wu L."/>
            <person name="Ma J."/>
        </authorList>
    </citation>
    <scope>NUCLEOTIDE SEQUENCE [LARGE SCALE GENOMIC DNA]</scope>
    <source>
        <strain evidence="3">CECT 7956</strain>
    </source>
</reference>
<dbReference type="PANTHER" id="PTHR37299:SF1">
    <property type="entry name" value="STAGE 0 SPORULATION PROTEIN A HOMOLOG"/>
    <property type="match status" value="1"/>
</dbReference>
<dbReference type="EMBL" id="JBHRYQ010000001">
    <property type="protein sequence ID" value="MFC3813143.1"/>
    <property type="molecule type" value="Genomic_DNA"/>
</dbReference>
<protein>
    <submittedName>
        <fullName evidence="2">LytR/AlgR family response regulator transcription factor</fullName>
    </submittedName>
</protein>
<dbReference type="InterPro" id="IPR007492">
    <property type="entry name" value="LytTR_DNA-bd_dom"/>
</dbReference>
<proteinExistence type="predicted"/>
<feature type="domain" description="HTH LytTR-type" evidence="1">
    <location>
        <begin position="13"/>
        <end position="105"/>
    </location>
</feature>
<dbReference type="RefSeq" id="WP_379840048.1">
    <property type="nucleotide sequence ID" value="NZ_JBHRYQ010000001.1"/>
</dbReference>
<dbReference type="Pfam" id="PF04397">
    <property type="entry name" value="LytTR"/>
    <property type="match status" value="1"/>
</dbReference>
<name>A0ABV7Z442_9BACT</name>
<accession>A0ABV7Z442</accession>
<gene>
    <name evidence="2" type="ORF">ACFOOI_20930</name>
</gene>
<evidence type="ECO:0000313" key="3">
    <source>
        <dbReference type="Proteomes" id="UP001595616"/>
    </source>
</evidence>
<keyword evidence="3" id="KW-1185">Reference proteome</keyword>